<dbReference type="OrthoDB" id="410198at2759"/>
<gene>
    <name evidence="1" type="ORF">AMS68_001115</name>
</gene>
<dbReference type="AlphaFoldDB" id="A0A6H0XLV0"/>
<sequence>MGLLLKEVKEDHEFGPLIVAFRKGFIDPGHPLWPLYTADLKPYTNERVQAVLNESTQRFIEWHHHDPTSTWLQVVDEDTGEVVAGARWSIFKKDGGNPYDEHEHVEATWFPEGDLRTVADKLINDFLASAVKHANHPHASVLNIIFTGIAQAKQNGLGLFLEATREGKPVYERYGFHVIEEHSLSLGDLEELVENNPELKRAVYGNLLPLTWSSMVKHAE</sequence>
<protein>
    <recommendedName>
        <fullName evidence="3">N-acetyltransferase domain-containing protein</fullName>
    </recommendedName>
</protein>
<name>A0A6H0XLV0_9PEZI</name>
<evidence type="ECO:0000313" key="2">
    <source>
        <dbReference type="Proteomes" id="UP000503462"/>
    </source>
</evidence>
<dbReference type="EMBL" id="CP051139">
    <property type="protein sequence ID" value="QIW95597.1"/>
    <property type="molecule type" value="Genomic_DNA"/>
</dbReference>
<keyword evidence="2" id="KW-1185">Reference proteome</keyword>
<organism evidence="1 2">
    <name type="scientific">Peltaster fructicola</name>
    <dbReference type="NCBI Taxonomy" id="286661"/>
    <lineage>
        <taxon>Eukaryota</taxon>
        <taxon>Fungi</taxon>
        <taxon>Dikarya</taxon>
        <taxon>Ascomycota</taxon>
        <taxon>Pezizomycotina</taxon>
        <taxon>Dothideomycetes</taxon>
        <taxon>Dothideomycetes incertae sedis</taxon>
        <taxon>Peltaster</taxon>
    </lineage>
</organism>
<evidence type="ECO:0008006" key="3">
    <source>
        <dbReference type="Google" id="ProtNLM"/>
    </source>
</evidence>
<proteinExistence type="predicted"/>
<dbReference type="SUPFAM" id="SSF55729">
    <property type="entry name" value="Acyl-CoA N-acyltransferases (Nat)"/>
    <property type="match status" value="1"/>
</dbReference>
<evidence type="ECO:0000313" key="1">
    <source>
        <dbReference type="EMBL" id="QIW95597.1"/>
    </source>
</evidence>
<dbReference type="PANTHER" id="PTHR42791">
    <property type="entry name" value="GNAT FAMILY ACETYLTRANSFERASE"/>
    <property type="match status" value="1"/>
</dbReference>
<accession>A0A6H0XLV0</accession>
<dbReference type="InterPro" id="IPR052523">
    <property type="entry name" value="Trichothecene_AcTrans"/>
</dbReference>
<reference evidence="1 2" key="1">
    <citation type="journal article" date="2016" name="Sci. Rep.">
        <title>Peltaster fructicola genome reveals evolution from an invasive phytopathogen to an ectophytic parasite.</title>
        <authorList>
            <person name="Xu C."/>
            <person name="Chen H."/>
            <person name="Gleason M.L."/>
            <person name="Xu J.R."/>
            <person name="Liu H."/>
            <person name="Zhang R."/>
            <person name="Sun G."/>
        </authorList>
    </citation>
    <scope>NUCLEOTIDE SEQUENCE [LARGE SCALE GENOMIC DNA]</scope>
    <source>
        <strain evidence="1 2">LNHT1506</strain>
    </source>
</reference>
<dbReference type="PANTHER" id="PTHR42791:SF5">
    <property type="entry name" value="HYPOTHETICAL ACETYLTRANSFERASE (EUROFUNG)"/>
    <property type="match status" value="1"/>
</dbReference>
<dbReference type="InterPro" id="IPR016181">
    <property type="entry name" value="Acyl_CoA_acyltransferase"/>
</dbReference>
<dbReference type="Proteomes" id="UP000503462">
    <property type="component" value="Chromosome 1"/>
</dbReference>